<dbReference type="RefSeq" id="WP_169069816.1">
    <property type="nucleotide sequence ID" value="NZ_JAZKUC010000001.1"/>
</dbReference>
<dbReference type="Proteomes" id="UP000886469">
    <property type="component" value="Unassembled WGS sequence"/>
</dbReference>
<dbReference type="PANTHER" id="PTHR34614">
    <property type="match status" value="1"/>
</dbReference>
<dbReference type="Pfam" id="PF14104">
    <property type="entry name" value="DUF4277"/>
    <property type="match status" value="1"/>
</dbReference>
<organism evidence="2 3">
    <name type="scientific">Candidatus Accumulibacter contiguus</name>
    <dbReference type="NCBI Taxonomy" id="2954381"/>
    <lineage>
        <taxon>Bacteria</taxon>
        <taxon>Pseudomonadati</taxon>
        <taxon>Pseudomonadota</taxon>
        <taxon>Betaproteobacteria</taxon>
        <taxon>Candidatus Accumulibacter</taxon>
    </lineage>
</organism>
<evidence type="ECO:0000313" key="3">
    <source>
        <dbReference type="Proteomes" id="UP000886469"/>
    </source>
</evidence>
<feature type="domain" description="DUF4277" evidence="1">
    <location>
        <begin position="17"/>
        <end position="120"/>
    </location>
</feature>
<dbReference type="InterPro" id="IPR025457">
    <property type="entry name" value="DUF4277"/>
</dbReference>
<name>A0ABX1T5R2_9PROT</name>
<reference evidence="2" key="1">
    <citation type="submission" date="2019-03" db="EMBL/GenBank/DDBJ databases">
        <title>Metabolic reconstructions from genomes of highly enriched 'Candidatus Accumulibacter' and 'Candidatus Competibacter' bioreactor populations.</title>
        <authorList>
            <person name="Annavajhala M.K."/>
            <person name="Welles L."/>
            <person name="Abbas B."/>
            <person name="Sorokin D."/>
            <person name="Park H."/>
            <person name="Van Loosdrecht M."/>
            <person name="Chandran K."/>
        </authorList>
    </citation>
    <scope>NUCLEOTIDE SEQUENCE</scope>
    <source>
        <strain evidence="2">SBR_L</strain>
    </source>
</reference>
<evidence type="ECO:0000259" key="1">
    <source>
        <dbReference type="Pfam" id="PF14104"/>
    </source>
</evidence>
<dbReference type="NCBIfam" id="NF033559">
    <property type="entry name" value="transpos_IS1634"/>
    <property type="match status" value="1"/>
</dbReference>
<comment type="caution">
    <text evidence="2">The sequence shown here is derived from an EMBL/GenBank/DDBJ whole genome shotgun (WGS) entry which is preliminary data.</text>
</comment>
<accession>A0ABX1T5R2</accession>
<keyword evidence="3" id="KW-1185">Reference proteome</keyword>
<sequence length="315" mass="34500">MAEPFGANGVSAPQEISVAQVNHLPLVAHFARRLGLVEIVNELVPTQMEVEPGVIALGLVLDTLSGRSPLYHLQTAFGECDRALLFGQELPEEYFSDDNVGRMLDGFFEAGTQRIFSVLSVRALESFPVSAHHVHFDTTSINVFGDYLGAQEETAPFKMAHGYSKDKRPDLKQFVLSLLCVEGNVPILGKIEDGNASDKAINHRLLSEISGHMHKYGVEADAFVYIADSAMVTDANLAQLGERTLFISRLPATYNEHERVILAALEADDWQTVGHLAQTAPTKNRPGASYRLHEGSLGYDRRESLSGSGRALQRA</sequence>
<dbReference type="InterPro" id="IPR047654">
    <property type="entry name" value="IS1634_transpos"/>
</dbReference>
<dbReference type="PANTHER" id="PTHR34614:SF2">
    <property type="entry name" value="TRANSPOSASE IS4-LIKE DOMAIN-CONTAINING PROTEIN"/>
    <property type="match status" value="1"/>
</dbReference>
<evidence type="ECO:0000313" key="2">
    <source>
        <dbReference type="EMBL" id="NMQ04987.1"/>
    </source>
</evidence>
<dbReference type="EMBL" id="SPMX01000015">
    <property type="protein sequence ID" value="NMQ04987.1"/>
    <property type="molecule type" value="Genomic_DNA"/>
</dbReference>
<gene>
    <name evidence="2" type="ORF">E4Q08_06795</name>
</gene>
<protein>
    <submittedName>
        <fullName evidence="2">IS1634 family transposase</fullName>
    </submittedName>
</protein>
<proteinExistence type="predicted"/>